<evidence type="ECO:0000313" key="15">
    <source>
        <dbReference type="Ensembl" id="ENSLACP00000003084.1"/>
    </source>
</evidence>
<evidence type="ECO:0000256" key="13">
    <source>
        <dbReference type="SAM" id="MobiDB-lite"/>
    </source>
</evidence>
<dbReference type="HOGENOM" id="CLU_000520_0_0_1"/>
<dbReference type="InterPro" id="IPR013087">
    <property type="entry name" value="Znf_C2H2_type"/>
</dbReference>
<dbReference type="InterPro" id="IPR036236">
    <property type="entry name" value="Znf_C2H2_sf"/>
</dbReference>
<dbReference type="PROSITE" id="PS00028">
    <property type="entry name" value="ZINC_FINGER_C2H2_1"/>
    <property type="match status" value="11"/>
</dbReference>
<evidence type="ECO:0000256" key="9">
    <source>
        <dbReference type="ARBA" id="ARBA00023125"/>
    </source>
</evidence>
<dbReference type="InterPro" id="IPR052251">
    <property type="entry name" value="GH-ZnFinger_Regulators"/>
</dbReference>
<dbReference type="InParanoid" id="H3A0B3"/>
<proteinExistence type="inferred from homology"/>
<dbReference type="SUPFAM" id="SSF57667">
    <property type="entry name" value="beta-beta-alpha zinc fingers"/>
    <property type="match status" value="2"/>
</dbReference>
<feature type="compositionally biased region" description="Polar residues" evidence="13">
    <location>
        <begin position="1283"/>
        <end position="1295"/>
    </location>
</feature>
<dbReference type="GO" id="GO:0005634">
    <property type="term" value="C:nucleus"/>
    <property type="evidence" value="ECO:0007669"/>
    <property type="project" value="UniProtKB-SubCell"/>
</dbReference>
<feature type="domain" description="C2H2-type" evidence="14">
    <location>
        <begin position="1365"/>
        <end position="1392"/>
    </location>
</feature>
<keyword evidence="16" id="KW-1185">Reference proteome</keyword>
<feature type="domain" description="C2H2-type" evidence="14">
    <location>
        <begin position="565"/>
        <end position="592"/>
    </location>
</feature>
<keyword evidence="11" id="KW-0539">Nucleus</keyword>
<evidence type="ECO:0000256" key="4">
    <source>
        <dbReference type="ARBA" id="ARBA00022723"/>
    </source>
</evidence>
<feature type="compositionally biased region" description="Polar residues" evidence="13">
    <location>
        <begin position="867"/>
        <end position="879"/>
    </location>
</feature>
<comment type="similarity">
    <text evidence="2">Belongs to the krueppel C2H2-type zinc-finger protein family.</text>
</comment>
<dbReference type="Pfam" id="PF25580">
    <property type="entry name" value="TPR_Rlf"/>
    <property type="match status" value="1"/>
</dbReference>
<dbReference type="Proteomes" id="UP000008672">
    <property type="component" value="Unassembled WGS sequence"/>
</dbReference>
<dbReference type="GO" id="GO:0000981">
    <property type="term" value="F:DNA-binding transcription factor activity, RNA polymerase II-specific"/>
    <property type="evidence" value="ECO:0007669"/>
    <property type="project" value="TreeGrafter"/>
</dbReference>
<feature type="compositionally biased region" description="Polar residues" evidence="13">
    <location>
        <begin position="1305"/>
        <end position="1315"/>
    </location>
</feature>
<feature type="compositionally biased region" description="Basic residues" evidence="13">
    <location>
        <begin position="1335"/>
        <end position="1355"/>
    </location>
</feature>
<keyword evidence="4" id="KW-0479">Metal-binding</keyword>
<feature type="domain" description="C2H2-type" evidence="14">
    <location>
        <begin position="747"/>
        <end position="776"/>
    </location>
</feature>
<dbReference type="GeneTree" id="ENSGT00950000183034"/>
<gene>
    <name evidence="15" type="primary">ZNF292</name>
</gene>
<dbReference type="STRING" id="7897.ENSLACP00000003084"/>
<evidence type="ECO:0000256" key="2">
    <source>
        <dbReference type="ARBA" id="ARBA00006991"/>
    </source>
</evidence>
<dbReference type="EMBL" id="AFYH01204607">
    <property type="status" value="NOT_ANNOTATED_CDS"/>
    <property type="molecule type" value="Genomic_DNA"/>
</dbReference>
<feature type="compositionally biased region" description="Basic and acidic residues" evidence="13">
    <location>
        <begin position="822"/>
        <end position="833"/>
    </location>
</feature>
<dbReference type="Pfam" id="PF25420">
    <property type="entry name" value="zf-C2H2_ZN292"/>
    <property type="match status" value="1"/>
</dbReference>
<keyword evidence="9" id="KW-0238">DNA-binding</keyword>
<dbReference type="PROSITE" id="PS50157">
    <property type="entry name" value="ZINC_FINGER_C2H2_2"/>
    <property type="match status" value="11"/>
</dbReference>
<reference evidence="16" key="1">
    <citation type="submission" date="2011-08" db="EMBL/GenBank/DDBJ databases">
        <title>The draft genome of Latimeria chalumnae.</title>
        <authorList>
            <person name="Di Palma F."/>
            <person name="Alfoldi J."/>
            <person name="Johnson J."/>
            <person name="Berlin A."/>
            <person name="Gnerre S."/>
            <person name="Jaffe D."/>
            <person name="MacCallum I."/>
            <person name="Young S."/>
            <person name="Walker B.J."/>
            <person name="Lander E."/>
            <person name="Lindblad-Toh K."/>
        </authorList>
    </citation>
    <scope>NUCLEOTIDE SEQUENCE [LARGE SCALE GENOMIC DNA]</scope>
    <source>
        <strain evidence="16">Wild caught</strain>
    </source>
</reference>
<dbReference type="PANTHER" id="PTHR15507:SF14">
    <property type="entry name" value="ZINC FINGER PROTEIN 292"/>
    <property type="match status" value="1"/>
</dbReference>
<organism evidence="15 16">
    <name type="scientific">Latimeria chalumnae</name>
    <name type="common">Coelacanth</name>
    <dbReference type="NCBI Taxonomy" id="7897"/>
    <lineage>
        <taxon>Eukaryota</taxon>
        <taxon>Metazoa</taxon>
        <taxon>Chordata</taxon>
        <taxon>Craniata</taxon>
        <taxon>Vertebrata</taxon>
        <taxon>Euteleostomi</taxon>
        <taxon>Coelacanthiformes</taxon>
        <taxon>Coelacanthidae</taxon>
        <taxon>Latimeria</taxon>
    </lineage>
</organism>
<evidence type="ECO:0000256" key="8">
    <source>
        <dbReference type="ARBA" id="ARBA00023015"/>
    </source>
</evidence>
<dbReference type="EMBL" id="AFYH01204605">
    <property type="status" value="NOT_ANNOTATED_CDS"/>
    <property type="molecule type" value="Genomic_DNA"/>
</dbReference>
<feature type="domain" description="C2H2-type" evidence="14">
    <location>
        <begin position="1083"/>
        <end position="1113"/>
    </location>
</feature>
<evidence type="ECO:0000256" key="1">
    <source>
        <dbReference type="ARBA" id="ARBA00004123"/>
    </source>
</evidence>
<feature type="domain" description="C2H2-type" evidence="14">
    <location>
        <begin position="2267"/>
        <end position="2297"/>
    </location>
</feature>
<dbReference type="Bgee" id="ENSLACG00000002762">
    <property type="expression patterns" value="Expressed in chordate pharynx and 6 other cell types or tissues"/>
</dbReference>
<dbReference type="InterPro" id="IPR058902">
    <property type="entry name" value="zf_C2H2_ZNF292/Rlf"/>
</dbReference>
<evidence type="ECO:0000256" key="10">
    <source>
        <dbReference type="ARBA" id="ARBA00023163"/>
    </source>
</evidence>
<feature type="region of interest" description="Disordered" evidence="13">
    <location>
        <begin position="822"/>
        <end position="850"/>
    </location>
</feature>
<feature type="region of interest" description="Disordered" evidence="13">
    <location>
        <begin position="2619"/>
        <end position="2638"/>
    </location>
</feature>
<evidence type="ECO:0000313" key="16">
    <source>
        <dbReference type="Proteomes" id="UP000008672"/>
    </source>
</evidence>
<keyword evidence="10" id="KW-0804">Transcription</keyword>
<dbReference type="Gene3D" id="3.30.160.60">
    <property type="entry name" value="Classic Zinc Finger"/>
    <property type="match status" value="5"/>
</dbReference>
<reference evidence="15" key="2">
    <citation type="submission" date="2025-08" db="UniProtKB">
        <authorList>
            <consortium name="Ensembl"/>
        </authorList>
    </citation>
    <scope>IDENTIFICATION</scope>
</reference>
<feature type="region of interest" description="Disordered" evidence="13">
    <location>
        <begin position="2450"/>
        <end position="2475"/>
    </location>
</feature>
<evidence type="ECO:0000256" key="11">
    <source>
        <dbReference type="ARBA" id="ARBA00023242"/>
    </source>
</evidence>
<feature type="domain" description="C2H2-type" evidence="14">
    <location>
        <begin position="1967"/>
        <end position="1997"/>
    </location>
</feature>
<name>H3A0B3_LATCH</name>
<feature type="region of interest" description="Disordered" evidence="13">
    <location>
        <begin position="867"/>
        <end position="891"/>
    </location>
</feature>
<sequence length="2733" mass="304924">MADEEAEQDSNGGGAASEIATVRERLRQLETRLRESGEPPVQCASEYCQHFCQTLVEYAGKWKISEDPLPLLEVYTVAIQSYSQARPYLSSECENVGFVLERLALSCAELLLCLQNDLSDKQWEEFQTSVQTAHKTLEENGNSELNLLATISKESGVWKNPVLLSILSQQPVDQDKVNEFLTSEGSALLEMRIKHLMKEGKLEQATALAKLCSDHPEISAKGGFKQTYLVCLCSAAPNEKLLKEISEVDCKDALEMICNLESDGDEKIALILCSAFLSRQLQQGDMYCAWELTLFWSKLQQRADPSVQVYLERCRQLSLLAKTVYHIFFLIKVIQSETEGVGLPTCIELCVRALRMESCENATVKASVCKTISCLLPDDLEVKRACQLTEFLLEPTVDAYYAVEMLFNQPDQKYDEENLPVPNSLRCELLLVLKTQWPFDPEFWDWKTLKRHCLQLMGEEASIVSSIDELNDSEVFENLDEHQEDGKEFCFSGPPEGLDEATNLNDDWDEKQKKREIKKLREKGFISARFRNWQAYMQYCVLCDKEFLGHRIVRHAQKHFKNGIYNCPICAESFDTKELFVPHVTLHVKQSSKERLAAMKPIKRIGRPPKVVSIINQKANTSAKPKQRPIKKNSLYSEDFIVFNDNDGTDDDDDIPGKDKSCEADLIPMQKDKLIEEFSCPVTNCRKHFKYFKNLIAHVKGHKDNEEAKRFLEMQSRKVVCQYCRRHFVHVTHLNDHLQMHCGSKPYICIQLKCQASFNSYSELLVHRKEHTKFRAKCMFPNCGRIFSEAYLLYDHEAQHYNTYTCRFQDCGKVYHSQRELDKHQEGHVKHPEVVPAKTETSQDPNEEGDSQEVLIKLEEIIIPAFNKNSSSDNPNQDSAADIGPSQAEMMPSVGQPLVKDALGVDLPIESSGEHLVEETAPSAGQPVVDGVLGVGLPVEPSVEQPVVGATASFCMPTIDPPQYSIKLICADNENVCDNGKQENMCSKQNLMLNSEVNKAVELALPNAEEQLSKLLPMSSNNQTVHENSFLFPKLEGNINATPNLYALPLKMLEGITLVPPQSNLNNPVVIAGGSETTPVQKFSCKLEGCTRSYSSSRSVSKHMKAAHPDQYAALKLTRKNKKSLANTGLSIQNDGKFVFLLPSQAGSANNPGFSSQVSTSNSYFSAQLQGTDSLFPAHSDSLLNPALLSQMEGVMNPVLPSPVKNDTDTVLASQVNNLANTGLPSLLGDLTNPALPLKIDCVTDPLFSLPVETSTVPIFPLPLVNGANPVFPSQLENAVATSFPSQNTGDSNPGMSFKEENEPGFSSQGNNTDPPQDILNLGESNSQPAADKPKGKRNPRNSKDKKPKQNRRAKWPAIIKDGKFICSRCFRVFTNPRSLGGHLSKRSYCKPLEGTEITPEILPNVQASLLASMILSSSALSMQPPHQSTFSPDMSLKGQSFLQSLAMENEPGNFLQSFYPQANISSLNSSINEEGSEIIKQALETAGIPSAFENIKIPQQTIQTSCNIGGIQIDPSISSIPDPSQIIQATSTPSTSETEGEITLNMQMPSMLEKMRELNSFSSNELLKTLEKGFFTGALPDSGLLSQNLDTSSTAVSVISTLKNIGSSQLNQTINDSLSVTKKEKVDSSVVANNPSEGLMANNLLTALAALAKSLEVSAQIPETNLLANYSNQMFMANPPQILKTNFDAPVSVSDTKLNYQTGHDTHASVAYPSQIQQQENSDCQILEANLPCDIKQENADLEILGFNMPQNMEKNVDLQMAGSSTSMQMLNSGFTKKSEINTAGVLPKAEKDYGPQILQPPTLRTTESNFNVKVPELNEANLMSSTNFNSSPSDNSQKVDDQISDILGALQNLNLENDDQFFTKTQVIQLPNTGEVSAVPEGLTQFNNVNVVLNQNLPLPKQQLKTVNKTQSPEKISKPFVCQDKGCNYSAMTKDALFKHYARVHQYTSEMIMEIKKHQLKYAPFRCVVPNCAKTFTRNSNLRAHCQSVHQFTQEEMVKLKIKRPYSRKPVNENLSAVAQPVYQIEISEKEIKPQPAENNLLDKEAVESLPDLTVVKEEPEKPIEIIPLVNESEKTQVSETNVELPVRKPQKLNQKLKKVKEKRQKKQLNTGEQNRYSPYRPYRCVHQGCFAAFTIQQNLILHYRAIHKSELPNFSQENEEVELNSEDHEEAAANQTVREFRCQMNNCSRIFPEVTSLIQHYTKLHELELEEIGNLISILDLGKFKCDQPHCASVFMDSWTYITHLELDHGFNRQQSSEEEEGIYKCDCEGCDKIYATRSNLLRHIFNKHNDEHKSHLIRPRKLVPTDQENISSNGSQEDTIEEESCPGIKCVSLGKKRNKTSLKPKIKRNNVKNLQSGDAKIEKSCGSLKCGKNSYVIKSKDEAYAMCTTRFAVQYPCMIKDCTSVVTSERNIIRHYGTHKLSRSFILQNTSLLIICKKRSASQRKETCERKLPEPEETSQEKKEVNALDGGLTENGNILSKSVCSQSKVEKDVMDELTELFSSKLINEDSSCSENKSVDSPSELNDDFVETNAGLPVQEASKSGTDITNQSDSVTAKKCVPEVVKSACSEKVTAPATCKQSSNKEQYKTFDLSTFKPMGFEVSFLKFLEESSVKRKRKTSNKDHSAAKKINTSRSSVPDKTTILSVDCHKELDACNRTADDQTVIKFANPSCLKSLENVNIVMGKTLKDCAELVLKQLQQMKPVVVLCKTEVDLHSVSEVESAKLVVIG</sequence>
<comment type="subcellular location">
    <subcellularLocation>
        <location evidence="1">Nucleus</location>
    </subcellularLocation>
</comment>
<dbReference type="OMA" id="LIVFKQC"/>
<keyword evidence="5" id="KW-0677">Repeat</keyword>
<dbReference type="eggNOG" id="KOG1721">
    <property type="taxonomic scope" value="Eukaryota"/>
</dbReference>
<dbReference type="GO" id="GO:0008270">
    <property type="term" value="F:zinc ion binding"/>
    <property type="evidence" value="ECO:0007669"/>
    <property type="project" value="UniProtKB-KW"/>
</dbReference>
<keyword evidence="8" id="KW-0805">Transcription regulation</keyword>
<dbReference type="GO" id="GO:0003677">
    <property type="term" value="F:DNA binding"/>
    <property type="evidence" value="ECO:0007669"/>
    <property type="project" value="UniProtKB-KW"/>
</dbReference>
<feature type="domain" description="C2H2-type" evidence="14">
    <location>
        <begin position="719"/>
        <end position="746"/>
    </location>
</feature>
<dbReference type="FunFam" id="3.30.160.60:FF:001500">
    <property type="entry name" value="Zinc finger protein 292"/>
    <property type="match status" value="1"/>
</dbReference>
<reference evidence="15" key="3">
    <citation type="submission" date="2025-09" db="UniProtKB">
        <authorList>
            <consortium name="Ensembl"/>
        </authorList>
    </citation>
    <scope>IDENTIFICATION</scope>
</reference>
<protein>
    <submittedName>
        <fullName evidence="15">Zinc finger protein 292</fullName>
    </submittedName>
</protein>
<dbReference type="Pfam" id="PF26218">
    <property type="entry name" value="zf_C2H2_ZNF292"/>
    <property type="match status" value="2"/>
</dbReference>
<evidence type="ECO:0000256" key="5">
    <source>
        <dbReference type="ARBA" id="ARBA00022737"/>
    </source>
</evidence>
<feature type="domain" description="C2H2-type" evidence="14">
    <location>
        <begin position="2125"/>
        <end position="2155"/>
    </location>
</feature>
<dbReference type="InterPro" id="IPR057986">
    <property type="entry name" value="TPR_Rlf/292/654"/>
</dbReference>
<dbReference type="Ensembl" id="ENSLACT00000003114.1">
    <property type="protein sequence ID" value="ENSLACP00000003084.1"/>
    <property type="gene ID" value="ENSLACG00000002762.1"/>
</dbReference>
<feature type="domain" description="C2H2-type" evidence="14">
    <location>
        <begin position="804"/>
        <end position="833"/>
    </location>
</feature>
<evidence type="ECO:0000256" key="3">
    <source>
        <dbReference type="ARBA" id="ARBA00022553"/>
    </source>
</evidence>
<evidence type="ECO:0000259" key="14">
    <source>
        <dbReference type="PROSITE" id="PS50157"/>
    </source>
</evidence>
<feature type="region of interest" description="Disordered" evidence="13">
    <location>
        <begin position="1283"/>
        <end position="1355"/>
    </location>
</feature>
<dbReference type="EMBL" id="AFYH01204606">
    <property type="status" value="NOT_ANNOTATED_CDS"/>
    <property type="molecule type" value="Genomic_DNA"/>
</dbReference>
<dbReference type="EMBL" id="AFYH01204608">
    <property type="status" value="NOT_ANNOTATED_CDS"/>
    <property type="molecule type" value="Genomic_DNA"/>
</dbReference>
<evidence type="ECO:0000256" key="12">
    <source>
        <dbReference type="PROSITE-ProRule" id="PRU00042"/>
    </source>
</evidence>
<accession>H3A0B3</accession>
<keyword evidence="6 12" id="KW-0863">Zinc-finger</keyword>
<dbReference type="SMART" id="SM00355">
    <property type="entry name" value="ZnF_C2H2"/>
    <property type="match status" value="16"/>
</dbReference>
<evidence type="ECO:0000256" key="7">
    <source>
        <dbReference type="ARBA" id="ARBA00022833"/>
    </source>
</evidence>
<feature type="domain" description="C2H2-type" evidence="14">
    <location>
        <begin position="678"/>
        <end position="707"/>
    </location>
</feature>
<feature type="compositionally biased region" description="Basic and acidic residues" evidence="13">
    <location>
        <begin position="2450"/>
        <end position="2470"/>
    </location>
</feature>
<feature type="domain" description="C2H2-type" evidence="14">
    <location>
        <begin position="2183"/>
        <end position="2213"/>
    </location>
</feature>
<dbReference type="Pfam" id="PF00096">
    <property type="entry name" value="zf-C2H2"/>
    <property type="match status" value="1"/>
</dbReference>
<dbReference type="PANTHER" id="PTHR15507">
    <property type="entry name" value="ZINC FINGER PROTEIN RLF"/>
    <property type="match status" value="1"/>
</dbReference>
<keyword evidence="3" id="KW-0597">Phosphoprotein</keyword>
<evidence type="ECO:0000256" key="6">
    <source>
        <dbReference type="ARBA" id="ARBA00022771"/>
    </source>
</evidence>
<keyword evidence="7" id="KW-0862">Zinc</keyword>
<dbReference type="FunCoup" id="H3A0B3">
    <property type="interactions" value="3074"/>
</dbReference>